<feature type="transmembrane region" description="Helical" evidence="1">
    <location>
        <begin position="76"/>
        <end position="95"/>
    </location>
</feature>
<comment type="caution">
    <text evidence="2">The sequence shown here is derived from an EMBL/GenBank/DDBJ whole genome shotgun (WGS) entry which is preliminary data.</text>
</comment>
<organism evidence="2 3">
    <name type="scientific">Janthinobacterium psychrotolerans</name>
    <dbReference type="NCBI Taxonomy" id="1747903"/>
    <lineage>
        <taxon>Bacteria</taxon>
        <taxon>Pseudomonadati</taxon>
        <taxon>Pseudomonadota</taxon>
        <taxon>Betaproteobacteria</taxon>
        <taxon>Burkholderiales</taxon>
        <taxon>Oxalobacteraceae</taxon>
        <taxon>Janthinobacterium</taxon>
    </lineage>
</organism>
<feature type="transmembrane region" description="Helical" evidence="1">
    <location>
        <begin position="244"/>
        <end position="271"/>
    </location>
</feature>
<dbReference type="EMBL" id="LOCQ01000048">
    <property type="protein sequence ID" value="OBV40276.1"/>
    <property type="molecule type" value="Genomic_DNA"/>
</dbReference>
<evidence type="ECO:0000313" key="2">
    <source>
        <dbReference type="EMBL" id="OBV40276.1"/>
    </source>
</evidence>
<feature type="transmembrane region" description="Helical" evidence="1">
    <location>
        <begin position="146"/>
        <end position="164"/>
    </location>
</feature>
<feature type="transmembrane region" description="Helical" evidence="1">
    <location>
        <begin position="190"/>
        <end position="212"/>
    </location>
</feature>
<name>A0A1A7C2U9_9BURK</name>
<evidence type="ECO:0000256" key="1">
    <source>
        <dbReference type="SAM" id="Phobius"/>
    </source>
</evidence>
<gene>
    <name evidence="2" type="ORF">ASR47_101535</name>
</gene>
<keyword evidence="1" id="KW-0812">Transmembrane</keyword>
<sequence length="399" mass="44821">MSKGQYSVRAWQGRTPWQNQKTLRTINISIDNILPIQHLAYSLIARIIRVDTDNQAATIKREAITFSATGSEYFRIWIVNLLLSIVTLGIYSAWAKVRRNRYFYSSTHLAGSSFEYHGNAIAILKGRIAAVVLIAGYNIAFQISPVIGFIMFVLMAAILPWLVWKSLQFKLYNTSYRGIRFGFGGSAKQAYLYFLLLPVLNAFTLGLLTPFLHQRMKRFQHTESRFGNSHFGFDASVGSFYKTYLLFFAIFIAGLAALLVLGVGSVIGSFATNASDPSKFGSLLLAIGAIYLWMFLVLPLFLTMIQNLIWNHTRLQQHQFASQLTWGRTTFIMLTNLLGIVITLGLFTPFAQVRWLKYRLEATTLLAHGSLDQFVAATGEQVSATGEGMVDLLDFDLSI</sequence>
<proteinExistence type="predicted"/>
<dbReference type="AlphaFoldDB" id="A0A1A7C2U9"/>
<feature type="transmembrane region" description="Helical" evidence="1">
    <location>
        <begin position="330"/>
        <end position="351"/>
    </location>
</feature>
<dbReference type="STRING" id="1747903.ASR47_101535"/>
<feature type="transmembrane region" description="Helical" evidence="1">
    <location>
        <begin position="283"/>
        <end position="310"/>
    </location>
</feature>
<dbReference type="PATRIC" id="fig|1747903.4.peg.3906"/>
<accession>A0A1A7C2U9</accession>
<dbReference type="Pfam" id="PF05987">
    <property type="entry name" value="DUF898"/>
    <property type="match status" value="1"/>
</dbReference>
<keyword evidence="1" id="KW-0472">Membrane</keyword>
<dbReference type="Proteomes" id="UP000092713">
    <property type="component" value="Unassembled WGS sequence"/>
</dbReference>
<dbReference type="OrthoDB" id="9765721at2"/>
<evidence type="ECO:0000313" key="3">
    <source>
        <dbReference type="Proteomes" id="UP000092713"/>
    </source>
</evidence>
<keyword evidence="3" id="KW-1185">Reference proteome</keyword>
<keyword evidence="1" id="KW-1133">Transmembrane helix</keyword>
<reference evidence="2 3" key="1">
    <citation type="submission" date="2016-04" db="EMBL/GenBank/DDBJ databases">
        <title>Draft genome sequence of Janthinobacterium psychrotolerans sp. nov., isolated from freshwater sediments in Denmark.</title>
        <authorList>
            <person name="Gong X."/>
            <person name="Skrivergaard S."/>
            <person name="Korsgaard B.S."/>
            <person name="Schreiber L."/>
            <person name="Marshall I.P."/>
            <person name="Finster K."/>
            <person name="Schramm A."/>
        </authorList>
    </citation>
    <scope>NUCLEOTIDE SEQUENCE [LARGE SCALE GENOMIC DNA]</scope>
    <source>
        <strain evidence="2 3">S3-2</strain>
    </source>
</reference>
<dbReference type="InterPro" id="IPR010295">
    <property type="entry name" value="DUF898"/>
</dbReference>
<protein>
    <submittedName>
        <fullName evidence="2">Putative membrane protein YjgN, DUF898 family</fullName>
    </submittedName>
</protein>
<feature type="transmembrane region" description="Helical" evidence="1">
    <location>
        <begin position="116"/>
        <end position="140"/>
    </location>
</feature>